<name>A0A0B0MHM7_GOSAR</name>
<evidence type="ECO:0000313" key="2">
    <source>
        <dbReference type="EMBL" id="KHG03983.1"/>
    </source>
</evidence>
<comment type="caution">
    <text evidence="1">The sequence shown here is derived from an EMBL/GenBank/DDBJ whole genome shotgun (WGS) entry which is preliminary data.</text>
</comment>
<protein>
    <submittedName>
        <fullName evidence="1">Uncharacterized protein</fullName>
    </submittedName>
</protein>
<keyword evidence="3" id="KW-1185">Reference proteome</keyword>
<evidence type="ECO:0000313" key="1">
    <source>
        <dbReference type="EMBL" id="KHG01663.1"/>
    </source>
</evidence>
<organism evidence="1 3">
    <name type="scientific">Gossypium arboreum</name>
    <name type="common">Tree cotton</name>
    <name type="synonym">Gossypium nanking</name>
    <dbReference type="NCBI Taxonomy" id="29729"/>
    <lineage>
        <taxon>Eukaryota</taxon>
        <taxon>Viridiplantae</taxon>
        <taxon>Streptophyta</taxon>
        <taxon>Embryophyta</taxon>
        <taxon>Tracheophyta</taxon>
        <taxon>Spermatophyta</taxon>
        <taxon>Magnoliopsida</taxon>
        <taxon>eudicotyledons</taxon>
        <taxon>Gunneridae</taxon>
        <taxon>Pentapetalae</taxon>
        <taxon>rosids</taxon>
        <taxon>malvids</taxon>
        <taxon>Malvales</taxon>
        <taxon>Malvaceae</taxon>
        <taxon>Malvoideae</taxon>
        <taxon>Gossypium</taxon>
    </lineage>
</organism>
<reference evidence="1" key="1">
    <citation type="submission" date="2014-09" db="EMBL/GenBank/DDBJ databases">
        <title>G. arboreum L. cv. AKA8401 A2 genome assembly version 1.0.</title>
        <authorList>
            <person name="Mudge J."/>
            <person name="Ramaraj T."/>
            <person name="Lindquist I.E."/>
            <person name="Bharti A.K."/>
            <person name="Sundararajan A."/>
            <person name="Cameron C.T."/>
            <person name="Woodward J.E."/>
            <person name="May G.D."/>
            <person name="Brubaker C."/>
            <person name="Broadhvest J."/>
            <person name="Wilkins T.A."/>
        </authorList>
    </citation>
    <scope>NUCLEOTIDE SEQUENCE</scope>
</reference>
<dbReference type="Proteomes" id="UP000032142">
    <property type="component" value="Unassembled WGS sequence"/>
</dbReference>
<evidence type="ECO:0000313" key="3">
    <source>
        <dbReference type="Proteomes" id="UP000032142"/>
    </source>
</evidence>
<dbReference type="EMBL" id="JRRC01403142">
    <property type="protein sequence ID" value="KHG03983.1"/>
    <property type="molecule type" value="Genomic_DNA"/>
</dbReference>
<dbReference type="AlphaFoldDB" id="A0A0B0MHM7"/>
<proteinExistence type="predicted"/>
<accession>A0A0B0MHM7</accession>
<dbReference type="EMBL" id="JRRC01208647">
    <property type="protein sequence ID" value="KHG01663.1"/>
    <property type="molecule type" value="Genomic_DNA"/>
</dbReference>
<gene>
    <name evidence="1" type="ORF">F383_21169</name>
    <name evidence="2" type="ORF">F383_29737</name>
</gene>
<reference evidence="3" key="2">
    <citation type="submission" date="2014-09" db="EMBL/GenBank/DDBJ databases">
        <authorList>
            <person name="Mudge J."/>
            <person name="Ramaraj T."/>
            <person name="Lindquist I.E."/>
            <person name="Bharti A.K."/>
            <person name="Sundararajan A."/>
            <person name="Cameron C.T."/>
            <person name="Woodward J.E."/>
            <person name="May G.D."/>
            <person name="Brubaker C."/>
            <person name="Broadhvest J."/>
            <person name="Wilkins T.A."/>
        </authorList>
    </citation>
    <scope>NUCLEOTIDE SEQUENCE</scope>
    <source>
        <strain evidence="3">cv. AKA8401</strain>
    </source>
</reference>
<sequence length="48" mass="5067">MQTVPNLAIEGERQYGGVGKGARERGRAGKLLVGAQPPGTVLTRSKNF</sequence>